<dbReference type="InterPro" id="IPR023302">
    <property type="entry name" value="Pept_S9A_N"/>
</dbReference>
<evidence type="ECO:0000256" key="2">
    <source>
        <dbReference type="ARBA" id="ARBA00022670"/>
    </source>
</evidence>
<evidence type="ECO:0000313" key="9">
    <source>
        <dbReference type="EMBL" id="MCF2497825.1"/>
    </source>
</evidence>
<dbReference type="InterPro" id="IPR029058">
    <property type="entry name" value="AB_hydrolase_fold"/>
</dbReference>
<protein>
    <recommendedName>
        <fullName evidence="6">Proline-specific endopeptidase</fullName>
    </recommendedName>
</protein>
<feature type="domain" description="Peptidase S9 prolyl oligopeptidase catalytic" evidence="7">
    <location>
        <begin position="454"/>
        <end position="664"/>
    </location>
</feature>
<evidence type="ECO:0000256" key="1">
    <source>
        <dbReference type="ARBA" id="ARBA00005228"/>
    </source>
</evidence>
<dbReference type="InterPro" id="IPR051543">
    <property type="entry name" value="Serine_Peptidase_S9A"/>
</dbReference>
<dbReference type="Pfam" id="PF02897">
    <property type="entry name" value="Peptidase_S9_N"/>
    <property type="match status" value="1"/>
</dbReference>
<proteinExistence type="inferred from homology"/>
<feature type="domain" description="Peptidase S9A N-terminal" evidence="8">
    <location>
        <begin position="1"/>
        <end position="393"/>
    </location>
</feature>
<dbReference type="Gene3D" id="2.130.10.120">
    <property type="entry name" value="Prolyl oligopeptidase, N-terminal domain"/>
    <property type="match status" value="1"/>
</dbReference>
<comment type="similarity">
    <text evidence="1">Belongs to the peptidase S9A family.</text>
</comment>
<accession>A0A9X1QAD6</accession>
<dbReference type="InterPro" id="IPR002470">
    <property type="entry name" value="Peptidase_S9A"/>
</dbReference>
<sequence>MHGDKRNDEYYWMADFFRKGPDSNSVVDYLKAENAYTDTMMAATKKFQEDLFTEMKGRIKEKDESVPVFSNGYWYYTRSEEGQQYFKYCRKKGSLDAPEEMLLDVDKMAEGHPYYSAVGFNVSPDNKLLAYGVDTVSRRQYTIYIKNLETGELFKDKIFPASGGSEWGNDNKTLFYTATNPKTLLSEKIKRHTLGADSKKDAVVYAEKDNSNYIGVGKTKSEKYIIIASSATMSSEYRILDADKPEGDFEVFQPRMKNVLYDIDHQNDKFLIVTNKDALNFKLMETPLNKTGVENWKEVIPTRKDVLLEGIDVFKDFLVITERKNGLLQLRIRNIKTNAEHYVDFGEPAYMAYASSNPEFDSKNLRYVYTSLTTPNSVYDYNMETKGKELKKRQEVIGGYDPEEYVTERLYAEARDGVKVPISLVYKKGTVKSEKTPLLLYAYGSYGNSIDAAFSSTRLSLLDRGFIYAIAHIRGGQEMGRQWYEDGKLLKKKNTFYDFIDCAEYLIKGKYTSPAHLYAEGGSAGGLLMGAISNLRPDLWRGIIADVPFVDVVTTMLDESIPLTTNEFDEWGNPKDKEYYTFMKTYSPYDNVEKKDYPNMLVTTGLHDSQVQYFEPAKWVARLRTHKTDKNVLLLKTNMEAGHGGASGRFEYLKEVALQFAFMFALEGIRE</sequence>
<dbReference type="InterPro" id="IPR001375">
    <property type="entry name" value="Peptidase_S9_cat"/>
</dbReference>
<evidence type="ECO:0000259" key="8">
    <source>
        <dbReference type="Pfam" id="PF02897"/>
    </source>
</evidence>
<organism evidence="9 10">
    <name type="scientific">Dyadobacter chenhuakuii</name>
    <dbReference type="NCBI Taxonomy" id="2909339"/>
    <lineage>
        <taxon>Bacteria</taxon>
        <taxon>Pseudomonadati</taxon>
        <taxon>Bacteroidota</taxon>
        <taxon>Cytophagia</taxon>
        <taxon>Cytophagales</taxon>
        <taxon>Spirosomataceae</taxon>
        <taxon>Dyadobacter</taxon>
    </lineage>
</organism>
<dbReference type="Gene3D" id="3.40.50.1820">
    <property type="entry name" value="alpha/beta hydrolase"/>
    <property type="match status" value="1"/>
</dbReference>
<dbReference type="GO" id="GO:0004252">
    <property type="term" value="F:serine-type endopeptidase activity"/>
    <property type="evidence" value="ECO:0007669"/>
    <property type="project" value="InterPro"/>
</dbReference>
<dbReference type="FunFam" id="3.40.50.1820:FF:000005">
    <property type="entry name" value="Prolyl endopeptidase"/>
    <property type="match status" value="1"/>
</dbReference>
<dbReference type="PRINTS" id="PR00862">
    <property type="entry name" value="PROLIGOPTASE"/>
</dbReference>
<keyword evidence="3" id="KW-0378">Hydrolase</keyword>
<evidence type="ECO:0000256" key="3">
    <source>
        <dbReference type="ARBA" id="ARBA00022801"/>
    </source>
</evidence>
<keyword evidence="2" id="KW-0645">Protease</keyword>
<dbReference type="PANTHER" id="PTHR11757">
    <property type="entry name" value="PROTEASE FAMILY S9A OLIGOPEPTIDASE"/>
    <property type="match status" value="1"/>
</dbReference>
<gene>
    <name evidence="9" type="ORF">L0661_05885</name>
</gene>
<reference evidence="9" key="1">
    <citation type="submission" date="2022-01" db="EMBL/GenBank/DDBJ databases">
        <title>Novel species in genus Dyadobacter.</title>
        <authorList>
            <person name="Ma C."/>
        </authorList>
    </citation>
    <scope>NUCLEOTIDE SEQUENCE</scope>
    <source>
        <strain evidence="9">CY357</strain>
    </source>
</reference>
<evidence type="ECO:0000256" key="4">
    <source>
        <dbReference type="ARBA" id="ARBA00022825"/>
    </source>
</evidence>
<evidence type="ECO:0000256" key="6">
    <source>
        <dbReference type="ARBA" id="ARBA00081187"/>
    </source>
</evidence>
<evidence type="ECO:0000259" key="7">
    <source>
        <dbReference type="Pfam" id="PF00326"/>
    </source>
</evidence>
<dbReference type="PANTHER" id="PTHR11757:SF19">
    <property type="entry name" value="PROLYL ENDOPEPTIDASE-LIKE"/>
    <property type="match status" value="1"/>
</dbReference>
<evidence type="ECO:0000313" key="10">
    <source>
        <dbReference type="Proteomes" id="UP001139411"/>
    </source>
</evidence>
<dbReference type="SUPFAM" id="SSF53474">
    <property type="entry name" value="alpha/beta-Hydrolases"/>
    <property type="match status" value="1"/>
</dbReference>
<evidence type="ECO:0000256" key="5">
    <source>
        <dbReference type="ARBA" id="ARBA00060121"/>
    </source>
</evidence>
<comment type="caution">
    <text evidence="9">The sequence shown here is derived from an EMBL/GenBank/DDBJ whole genome shotgun (WGS) entry which is preliminary data.</text>
</comment>
<dbReference type="AlphaFoldDB" id="A0A9X1QAD6"/>
<dbReference type="Proteomes" id="UP001139411">
    <property type="component" value="Unassembled WGS sequence"/>
</dbReference>
<dbReference type="EMBL" id="JAKFFV010000003">
    <property type="protein sequence ID" value="MCF2497825.1"/>
    <property type="molecule type" value="Genomic_DNA"/>
</dbReference>
<name>A0A9X1QAD6_9BACT</name>
<dbReference type="Pfam" id="PF00326">
    <property type="entry name" value="Peptidase_S9"/>
    <property type="match status" value="1"/>
</dbReference>
<keyword evidence="4" id="KW-0720">Serine protease</keyword>
<dbReference type="SUPFAM" id="SSF50993">
    <property type="entry name" value="Peptidase/esterase 'gauge' domain"/>
    <property type="match status" value="1"/>
</dbReference>
<dbReference type="GO" id="GO:0006508">
    <property type="term" value="P:proteolysis"/>
    <property type="evidence" value="ECO:0007669"/>
    <property type="project" value="UniProtKB-KW"/>
</dbReference>
<comment type="function">
    <text evidence="5">Cleaves peptide bonds on the C-terminal side of prolyl residues within peptides that are up to approximately 30 amino acids long. Has an absolute requirement for an X-Pro bond in the trans configuration immediately preceding the Pro-Y scissible bond.</text>
</comment>